<feature type="coiled-coil region" evidence="6">
    <location>
        <begin position="381"/>
        <end position="420"/>
    </location>
</feature>
<feature type="compositionally biased region" description="Polar residues" evidence="7">
    <location>
        <begin position="1554"/>
        <end position="1573"/>
    </location>
</feature>
<dbReference type="GO" id="GO:0005634">
    <property type="term" value="C:nucleus"/>
    <property type="evidence" value="ECO:0007669"/>
    <property type="project" value="UniProtKB-SubCell"/>
</dbReference>
<protein>
    <recommendedName>
        <fullName evidence="8">Myb/SANT-like DNA-binding domain-containing protein</fullName>
    </recommendedName>
</protein>
<evidence type="ECO:0000256" key="7">
    <source>
        <dbReference type="SAM" id="MobiDB-lite"/>
    </source>
</evidence>
<organism evidence="9 10">
    <name type="scientific">Halocaridina rubra</name>
    <name type="common">Hawaiian red shrimp</name>
    <dbReference type="NCBI Taxonomy" id="373956"/>
    <lineage>
        <taxon>Eukaryota</taxon>
        <taxon>Metazoa</taxon>
        <taxon>Ecdysozoa</taxon>
        <taxon>Arthropoda</taxon>
        <taxon>Crustacea</taxon>
        <taxon>Multicrustacea</taxon>
        <taxon>Malacostraca</taxon>
        <taxon>Eumalacostraca</taxon>
        <taxon>Eucarida</taxon>
        <taxon>Decapoda</taxon>
        <taxon>Pleocyemata</taxon>
        <taxon>Caridea</taxon>
        <taxon>Atyoidea</taxon>
        <taxon>Atyidae</taxon>
        <taxon>Halocaridina</taxon>
    </lineage>
</organism>
<dbReference type="EMBL" id="JAXCGZ010009449">
    <property type="protein sequence ID" value="KAK7077237.1"/>
    <property type="molecule type" value="Genomic_DNA"/>
</dbReference>
<dbReference type="PANTHER" id="PTHR21654">
    <property type="entry name" value="FI21293P1"/>
    <property type="match status" value="1"/>
</dbReference>
<feature type="compositionally biased region" description="Polar residues" evidence="7">
    <location>
        <begin position="1265"/>
        <end position="1275"/>
    </location>
</feature>
<keyword evidence="5" id="KW-0539">Nucleus</keyword>
<dbReference type="Pfam" id="PF13837">
    <property type="entry name" value="Myb_DNA-bind_4"/>
    <property type="match status" value="3"/>
</dbReference>
<dbReference type="Proteomes" id="UP001381693">
    <property type="component" value="Unassembled WGS sequence"/>
</dbReference>
<feature type="domain" description="Myb/SANT-like DNA-binding" evidence="8">
    <location>
        <begin position="377"/>
        <end position="451"/>
    </location>
</feature>
<comment type="caution">
    <text evidence="9">The sequence shown here is derived from an EMBL/GenBank/DDBJ whole genome shotgun (WGS) entry which is preliminary data.</text>
</comment>
<feature type="region of interest" description="Disordered" evidence="7">
    <location>
        <begin position="1470"/>
        <end position="1493"/>
    </location>
</feature>
<gene>
    <name evidence="9" type="ORF">SK128_015393</name>
</gene>
<dbReference type="Gene3D" id="1.10.10.60">
    <property type="entry name" value="Homeodomain-like"/>
    <property type="match status" value="2"/>
</dbReference>
<feature type="compositionally biased region" description="Acidic residues" evidence="7">
    <location>
        <begin position="1281"/>
        <end position="1313"/>
    </location>
</feature>
<feature type="compositionally biased region" description="Basic and acidic residues" evidence="7">
    <location>
        <begin position="1347"/>
        <end position="1357"/>
    </location>
</feature>
<dbReference type="GO" id="GO:0003677">
    <property type="term" value="F:DNA binding"/>
    <property type="evidence" value="ECO:0007669"/>
    <property type="project" value="UniProtKB-KW"/>
</dbReference>
<evidence type="ECO:0000313" key="9">
    <source>
        <dbReference type="EMBL" id="KAK7077237.1"/>
    </source>
</evidence>
<feature type="domain" description="Myb/SANT-like DNA-binding" evidence="8">
    <location>
        <begin position="182"/>
        <end position="269"/>
    </location>
</feature>
<feature type="compositionally biased region" description="Polar residues" evidence="7">
    <location>
        <begin position="1520"/>
        <end position="1540"/>
    </location>
</feature>
<feature type="domain" description="Myb/SANT-like DNA-binding" evidence="8">
    <location>
        <begin position="272"/>
        <end position="348"/>
    </location>
</feature>
<evidence type="ECO:0000313" key="10">
    <source>
        <dbReference type="Proteomes" id="UP001381693"/>
    </source>
</evidence>
<comment type="subcellular location">
    <subcellularLocation>
        <location evidence="1">Nucleus</location>
    </subcellularLocation>
</comment>
<keyword evidence="4" id="KW-0804">Transcription</keyword>
<evidence type="ECO:0000256" key="3">
    <source>
        <dbReference type="ARBA" id="ARBA00023125"/>
    </source>
</evidence>
<keyword evidence="2" id="KW-0805">Transcription regulation</keyword>
<evidence type="ECO:0000256" key="2">
    <source>
        <dbReference type="ARBA" id="ARBA00023015"/>
    </source>
</evidence>
<evidence type="ECO:0000256" key="6">
    <source>
        <dbReference type="SAM" id="Coils"/>
    </source>
</evidence>
<sequence>MEQQNYVEVQEEIVTPDTTYMCGACYEWFPYIEDFNAHTCSADTGENSGTQEVVYQEEYKVAQEEGDVEKDVANILGEMKYTIPSRTSFQTVNTEHVIQEGEENNQSYIVHYEQDGIASCVPHKEETTIEVHADPEEEGVEIPSSCLYPYENPAYLNRLMKDNTVGKRLRHDAPYTHRLGPWDNTSTTLLIKYLAKVPAAYFIASDSVKRTEAWELIRTLLSEADYHFTVLQIRMRWRELCKKYRNVVNYNDLHGTKRTCQFFNELNELFGKWNRHATEILIKELAYKDLKQNGGLRMRYNTWDKIRKVLLAHGYNYTAHQVHGRWNALVTLYQRMVDRNSNPDTEPFDVAYKELIEPIFPYVGRPSQGKGLRESKDKWTLSAERALLQAYTDNIENFRKNASKNNRDVWQQIIESLQKECGYSTTVEKARTRFYELAKYYGTMLRYNSQPGALHRESKHNEILATIYNRYNQWPHDGSIIKLDNLNARRMRQLNAQLRWTEDESRAALQLYPQVLTDHLQAAEQQPLEELWVQMAKMLIHVKGISKRPYEIEEHIVLLRRGFKSDNPFPFRAEMEELEETEHSLCFSPNESPSTDAVQMVPYWSHSAAQTLLNYVIHYRQEGVKTLNDNMYEVISIDLESHGYSYTGKECRQYYLLLRKIFKNRLQAGEENKDSSFLYWDRMVELKTVSQFDFEDTEDIRLKILEAASSKLERIMGGDDITRQQNMERNLCQLKIYLMNFCDVHPPPPIKVIANTLLSFMKNDEVVSSIDTHTYFMKLRNMLLPHVDILTVIAERGALRNLEKLQMEGKKRQLSRGQKLKSQTIQWNDENIQTMLSTVKEWVHTCHDEDEICKTLSHGQPLWEEVAYKLSRRNKKCPDLCKQYYNELCDKYIKDEVESAAAAAASGDEANSPTIKEELSISPLNKSTLKCILSPILSHDAEWDPRDVWWAAEAEGWSREETLELLFTVRELLNDEDAVDWDQVKLMMLAGGYDRTAERYQSKFIDLYNGYKRAFTINKSSQVRDRRRPPFYFKLHTLFGFKECIQRCFSGKWKSEGEYPDEDEVCEVLLAGLKERKNLVCHMVPRIPMLKMLVTYLQEQYDDTVTFYPNQVWHLLIQLHKAQTEVCATEENGPFGKNLDGLWQNHSNPLVAYGFQAIPTSGWQWVKNWSNEEMSILIDDVVKQCVGDSPKEKDAPKIPNIFLYQLGYMLSTFRHGGYQTFANQLNLLHMLRGARSMGLMLNNPILLKVQENYRTIEQSKAVLKRSTNSRSSESNLPYIDDLSELSEDSDEKDIFSDSELENDSEMSDSDEENLQVTILSDPQVLRKSKTEAPEEQKQFLGDASASKSDEKVTTVEKSKNIQNNNEVKYFFQVKTSGIKSPKVSQEGNLNIQVVASPDNEKKEIHAQSVVSGNTDIQIYTNSNIEKVENLDETSATKSGTGLSKRTGKKQIVFSPVKKGKIYTGSISSIKNGNTSEGTFSPLGTEHSSEVKVSAISKRKTTDFVPNQAKKLRFESEKDGTSVQDTVKTSTLSQDAKNATASAVLDDDNSKEESLTVSKSKLTSQKGSEQNPNITKDEKENDGSKKGEMHVDERKAALMKLSNQYYQRRIQEKDRLLSAFNAIQDSHHEQASAILVMFDNLQNLL</sequence>
<accession>A0AAN8X632</accession>
<name>A0AAN8X632_HALRR</name>
<reference evidence="9 10" key="1">
    <citation type="submission" date="2023-11" db="EMBL/GenBank/DDBJ databases">
        <title>Halocaridina rubra genome assembly.</title>
        <authorList>
            <person name="Smith C."/>
        </authorList>
    </citation>
    <scope>NUCLEOTIDE SEQUENCE [LARGE SCALE GENOMIC DNA]</scope>
    <source>
        <strain evidence="9">EP-1</strain>
        <tissue evidence="9">Whole</tissue>
    </source>
</reference>
<dbReference type="InterPro" id="IPR044822">
    <property type="entry name" value="Myb_DNA-bind_4"/>
</dbReference>
<dbReference type="GO" id="GO:0010468">
    <property type="term" value="P:regulation of gene expression"/>
    <property type="evidence" value="ECO:0007669"/>
    <property type="project" value="UniProtKB-ARBA"/>
</dbReference>
<proteinExistence type="predicted"/>
<feature type="compositionally biased region" description="Basic and acidic residues" evidence="7">
    <location>
        <begin position="1328"/>
        <end position="1337"/>
    </location>
</feature>
<keyword evidence="10" id="KW-1185">Reference proteome</keyword>
<keyword evidence="6" id="KW-0175">Coiled coil</keyword>
<feature type="compositionally biased region" description="Basic and acidic residues" evidence="7">
    <location>
        <begin position="1574"/>
        <end position="1588"/>
    </location>
</feature>
<dbReference type="PANTHER" id="PTHR21654:SF84">
    <property type="entry name" value="SI:DKEY-66I24.7"/>
    <property type="match status" value="1"/>
</dbReference>
<evidence type="ECO:0000256" key="1">
    <source>
        <dbReference type="ARBA" id="ARBA00004123"/>
    </source>
</evidence>
<keyword evidence="3" id="KW-0238">DNA-binding</keyword>
<evidence type="ECO:0000256" key="4">
    <source>
        <dbReference type="ARBA" id="ARBA00023163"/>
    </source>
</evidence>
<feature type="region of interest" description="Disordered" evidence="7">
    <location>
        <begin position="1262"/>
        <end position="1357"/>
    </location>
</feature>
<evidence type="ECO:0000256" key="5">
    <source>
        <dbReference type="ARBA" id="ARBA00023242"/>
    </source>
</evidence>
<feature type="region of interest" description="Disordered" evidence="7">
    <location>
        <begin position="1510"/>
        <end position="1588"/>
    </location>
</feature>
<evidence type="ECO:0000259" key="8">
    <source>
        <dbReference type="Pfam" id="PF13837"/>
    </source>
</evidence>